<protein>
    <submittedName>
        <fullName evidence="1">Uncharacterized protein</fullName>
    </submittedName>
</protein>
<reference evidence="1 2" key="1">
    <citation type="submission" date="2018-08" db="EMBL/GenBank/DDBJ databases">
        <title>Recombination of ecologically and evolutionarily significant loci maintains genetic cohesion in the Pseudomonas syringae species complex.</title>
        <authorList>
            <person name="Dillon M."/>
            <person name="Thakur S."/>
            <person name="Almeida R.N.D."/>
            <person name="Weir B.S."/>
            <person name="Guttman D.S."/>
        </authorList>
    </citation>
    <scope>NUCLEOTIDE SEQUENCE [LARGE SCALE GENOMIC DNA]</scope>
    <source>
        <strain evidence="1 2">ICMP 7846</strain>
    </source>
</reference>
<dbReference type="Proteomes" id="UP000270834">
    <property type="component" value="Unassembled WGS sequence"/>
</dbReference>
<organism evidence="1 2">
    <name type="scientific">Pseudomonas aeruginosa</name>
    <dbReference type="NCBI Taxonomy" id="287"/>
    <lineage>
        <taxon>Bacteria</taxon>
        <taxon>Pseudomonadati</taxon>
        <taxon>Pseudomonadota</taxon>
        <taxon>Gammaproteobacteria</taxon>
        <taxon>Pseudomonadales</taxon>
        <taxon>Pseudomonadaceae</taxon>
        <taxon>Pseudomonas</taxon>
    </lineage>
</organism>
<proteinExistence type="predicted"/>
<dbReference type="InterPro" id="IPR005361">
    <property type="entry name" value="UPF0158"/>
</dbReference>
<evidence type="ECO:0000313" key="2">
    <source>
        <dbReference type="Proteomes" id="UP000270834"/>
    </source>
</evidence>
<gene>
    <name evidence="1" type="ORF">ALP65_02257</name>
</gene>
<evidence type="ECO:0000313" key="1">
    <source>
        <dbReference type="EMBL" id="RMS49214.1"/>
    </source>
</evidence>
<comment type="caution">
    <text evidence="1">The sequence shown here is derived from an EMBL/GenBank/DDBJ whole genome shotgun (WGS) entry which is preliminary data.</text>
</comment>
<name>A0A3M5DHW9_PSEAI</name>
<accession>A0A3M5DHW9</accession>
<dbReference type="Pfam" id="PF03682">
    <property type="entry name" value="UPF0158"/>
    <property type="match status" value="1"/>
</dbReference>
<dbReference type="EMBL" id="RBSQ01001012">
    <property type="protein sequence ID" value="RMS49214.1"/>
    <property type="molecule type" value="Genomic_DNA"/>
</dbReference>
<sequence length="158" mass="18067">MGDDAMRPMTIDIDELAFALDTPGIDHYLDLYSGKVLLISAEAPDPELDALLENEPERLLLIDPLSTTQSLGLMQDFLREVEEPHAYATLANALQSRKPFKAFKHSLMEYPELLQDWYRYQNERLREWALDWLEDNDIQPAARQSPTSLLPPPGKPFA</sequence>
<dbReference type="AlphaFoldDB" id="A0A3M5DHW9"/>